<keyword evidence="2" id="KW-0677">Repeat</keyword>
<dbReference type="InterPro" id="IPR011042">
    <property type="entry name" value="6-blade_b-propeller_TolB-like"/>
</dbReference>
<dbReference type="Pfam" id="PF01436">
    <property type="entry name" value="NHL"/>
    <property type="match status" value="9"/>
</dbReference>
<dbReference type="RefSeq" id="WP_194312226.1">
    <property type="nucleotide sequence ID" value="NZ_JADHEC010000021.1"/>
</dbReference>
<dbReference type="Proteomes" id="UP000646211">
    <property type="component" value="Unassembled WGS sequence"/>
</dbReference>
<evidence type="ECO:0000256" key="1">
    <source>
        <dbReference type="ARBA" id="ARBA00022729"/>
    </source>
</evidence>
<dbReference type="SUPFAM" id="SSF101898">
    <property type="entry name" value="NHL repeat"/>
    <property type="match status" value="3"/>
</dbReference>
<feature type="repeat" description="NHL" evidence="3">
    <location>
        <begin position="322"/>
        <end position="352"/>
    </location>
</feature>
<evidence type="ECO:0000313" key="6">
    <source>
        <dbReference type="Proteomes" id="UP000646211"/>
    </source>
</evidence>
<evidence type="ECO:0000313" key="5">
    <source>
        <dbReference type="EMBL" id="MBF2708974.1"/>
    </source>
</evidence>
<dbReference type="Pfam" id="PF18962">
    <property type="entry name" value="Por_Secre_tail"/>
    <property type="match status" value="1"/>
</dbReference>
<dbReference type="PROSITE" id="PS51125">
    <property type="entry name" value="NHL"/>
    <property type="match status" value="8"/>
</dbReference>
<feature type="repeat" description="NHL" evidence="3">
    <location>
        <begin position="268"/>
        <end position="298"/>
    </location>
</feature>
<feature type="domain" description="Secretion system C-terminal sorting" evidence="4">
    <location>
        <begin position="745"/>
        <end position="812"/>
    </location>
</feature>
<dbReference type="EMBL" id="JADHEC010000021">
    <property type="protein sequence ID" value="MBF2708974.1"/>
    <property type="molecule type" value="Genomic_DNA"/>
</dbReference>
<dbReference type="InterPro" id="IPR001258">
    <property type="entry name" value="NHL_repeat"/>
</dbReference>
<gene>
    <name evidence="5" type="ORF">IR213_10265</name>
</gene>
<feature type="repeat" description="NHL" evidence="3">
    <location>
        <begin position="172"/>
        <end position="202"/>
    </location>
</feature>
<dbReference type="Pfam" id="PF05345">
    <property type="entry name" value="He_PIG"/>
    <property type="match status" value="1"/>
</dbReference>
<evidence type="ECO:0000256" key="2">
    <source>
        <dbReference type="ARBA" id="ARBA00022737"/>
    </source>
</evidence>
<feature type="repeat" description="NHL" evidence="3">
    <location>
        <begin position="431"/>
        <end position="461"/>
    </location>
</feature>
<dbReference type="AlphaFoldDB" id="A0A930UDX2"/>
<reference evidence="5" key="1">
    <citation type="submission" date="2020-11" db="EMBL/GenBank/DDBJ databases">
        <title>Genome of Flavobacterium soyangense.</title>
        <authorList>
            <person name="Liu Q."/>
            <person name="Xin Y.-H."/>
        </authorList>
    </citation>
    <scope>NUCLEOTIDE SEQUENCE</scope>
    <source>
        <strain evidence="5">CGMCC 1.13493</strain>
    </source>
</reference>
<dbReference type="PANTHER" id="PTHR13833">
    <property type="match status" value="1"/>
</dbReference>
<protein>
    <submittedName>
        <fullName evidence="5">T9SS type A sorting domain-containing protein</fullName>
    </submittedName>
</protein>
<dbReference type="Gene3D" id="2.120.10.30">
    <property type="entry name" value="TolB, C-terminal domain"/>
    <property type="match status" value="6"/>
</dbReference>
<keyword evidence="1" id="KW-0732">Signal</keyword>
<comment type="caution">
    <text evidence="5">The sequence shown here is derived from an EMBL/GenBank/DDBJ whole genome shotgun (WGS) entry which is preliminary data.</text>
</comment>
<feature type="repeat" description="NHL" evidence="3">
    <location>
        <begin position="64"/>
        <end position="94"/>
    </location>
</feature>
<feature type="repeat" description="NHL" evidence="3">
    <location>
        <begin position="212"/>
        <end position="242"/>
    </location>
</feature>
<feature type="repeat" description="NHL" evidence="3">
    <location>
        <begin position="485"/>
        <end position="515"/>
    </location>
</feature>
<feature type="repeat" description="NHL" evidence="3">
    <location>
        <begin position="106"/>
        <end position="148"/>
    </location>
</feature>
<dbReference type="InterPro" id="IPR026444">
    <property type="entry name" value="Secre_tail"/>
</dbReference>
<evidence type="ECO:0000256" key="3">
    <source>
        <dbReference type="PROSITE-ProRule" id="PRU00504"/>
    </source>
</evidence>
<proteinExistence type="predicted"/>
<sequence length="815" mass="82181">MKKQLFLWSSIVIFAQAPNISYPTGTQTFGTGTVITPLSPINTGGAVPATIYGQVGSPFVAASFSWPSGVSVDSAGNVYVADYKNNKIRKITPLGVVTTFAGSGIAGSADGIGMAASFNNPTDVIVDSAGNVYVADSMNNRIRKITPAGVVTTFAGSGTNGFVNGIGTSASFNNPYGVAVDSAGNVYVADSMNNAVRKITSSGVVTTLAVSFNYPTGVSVDTAGNVYVADYGHNQIQKITSTGIIATFAGNVSNTAGSADGTGYAASFNGPADVAVDSAGNVYVADQSNNKVRKISPAGVVTTLAGSGVIGAIDGTGTAASFYNPSGVAVDSAGNVYVADRVNDKIRKITPAGVVATLAGDQSNPGSTDGLGTNVSLNEPLDVTVDSAGNVYVADTFNNRIRKISLAGVVTTLAGSGIAGTADGTGIGASFKTPTGVAVDLAGNVYVADVGNQKIRKITPVGLVTTFAGTGIAGAADGTGTAASFYNPSGVAVDSAGNVYIADQSNNKVRKITVAGVVTTLAGIGTIGSTDGTGASASFKYPYNLAVDAGGNVYVADAGNNKIRKITPAGVVTTLAGSGAIGAADDTGTAASFYNPLGVTVDSAFNVYVADTSNRKIRKITPAGVVTTVAGSGVIGATDDTGAAASFFNPSGVEVDFAGNVYVADRNNYKVRKILATGYTIAPVLAAGLNFDNTTGIISGTPTVASVATSYTVTAYNVAGSSSATVVIATTTLGITTFNKQVLKLYPNPANSFLDIQTPNNTTLDKVCIIDLTGKKVLEQTQNTSQVDVAHLANGMYIIEAFSGEEKFSSKFMKE</sequence>
<name>A0A930UDX2_9FLAO</name>
<dbReference type="CDD" id="cd14953">
    <property type="entry name" value="NHL_like_1"/>
    <property type="match status" value="1"/>
</dbReference>
<dbReference type="NCBIfam" id="TIGR04183">
    <property type="entry name" value="Por_Secre_tail"/>
    <property type="match status" value="1"/>
</dbReference>
<organism evidence="5 6">
    <name type="scientific">Flavobacterium soyangense</name>
    <dbReference type="NCBI Taxonomy" id="2023265"/>
    <lineage>
        <taxon>Bacteria</taxon>
        <taxon>Pseudomonadati</taxon>
        <taxon>Bacteroidota</taxon>
        <taxon>Flavobacteriia</taxon>
        <taxon>Flavobacteriales</taxon>
        <taxon>Flavobacteriaceae</taxon>
        <taxon>Flavobacterium</taxon>
    </lineage>
</organism>
<accession>A0A930UDX2</accession>
<keyword evidence="6" id="KW-1185">Reference proteome</keyword>
<dbReference type="PANTHER" id="PTHR13833:SF71">
    <property type="entry name" value="NHL DOMAIN-CONTAINING PROTEIN"/>
    <property type="match status" value="1"/>
</dbReference>
<evidence type="ECO:0000259" key="4">
    <source>
        <dbReference type="Pfam" id="PF18962"/>
    </source>
</evidence>